<dbReference type="SMART" id="SM00066">
    <property type="entry name" value="GAL4"/>
    <property type="match status" value="1"/>
</dbReference>
<dbReference type="InterPro" id="IPR036864">
    <property type="entry name" value="Zn2-C6_fun-type_DNA-bd_sf"/>
</dbReference>
<evidence type="ECO:0000313" key="9">
    <source>
        <dbReference type="EMBL" id="KIV99199.1"/>
    </source>
</evidence>
<reference evidence="9 10" key="1">
    <citation type="submission" date="2015-01" db="EMBL/GenBank/DDBJ databases">
        <title>The Genome Sequence of Ochroconis gallopava CBS43764.</title>
        <authorList>
            <consortium name="The Broad Institute Genomics Platform"/>
            <person name="Cuomo C."/>
            <person name="de Hoog S."/>
            <person name="Gorbushina A."/>
            <person name="Stielow B."/>
            <person name="Teixiera M."/>
            <person name="Abouelleil A."/>
            <person name="Chapman S.B."/>
            <person name="Priest M."/>
            <person name="Young S.K."/>
            <person name="Wortman J."/>
            <person name="Nusbaum C."/>
            <person name="Birren B."/>
        </authorList>
    </citation>
    <scope>NUCLEOTIDE SEQUENCE [LARGE SCALE GENOMIC DNA]</scope>
    <source>
        <strain evidence="9 10">CBS 43764</strain>
    </source>
</reference>
<dbReference type="CDD" id="cd12148">
    <property type="entry name" value="fungal_TF_MHR"/>
    <property type="match status" value="1"/>
</dbReference>
<keyword evidence="5" id="KW-0804">Transcription</keyword>
<keyword evidence="1" id="KW-0479">Metal-binding</keyword>
<dbReference type="GeneID" id="27317123"/>
<evidence type="ECO:0000256" key="4">
    <source>
        <dbReference type="ARBA" id="ARBA00023125"/>
    </source>
</evidence>
<feature type="domain" description="Zn(2)-C6 fungal-type" evidence="8">
    <location>
        <begin position="31"/>
        <end position="63"/>
    </location>
</feature>
<dbReference type="Gene3D" id="4.10.240.10">
    <property type="entry name" value="Zn(2)-C6 fungal-type DNA-binding domain"/>
    <property type="match status" value="1"/>
</dbReference>
<dbReference type="CDD" id="cd00067">
    <property type="entry name" value="GAL4"/>
    <property type="match status" value="1"/>
</dbReference>
<dbReference type="HOGENOM" id="CLU_007091_1_1_1"/>
<keyword evidence="10" id="KW-1185">Reference proteome</keyword>
<accession>A0A0D1ZYN3</accession>
<proteinExistence type="predicted"/>
<dbReference type="InParanoid" id="A0A0D1ZYN3"/>
<keyword evidence="2" id="KW-0862">Zinc</keyword>
<dbReference type="STRING" id="253628.A0A0D1ZYN3"/>
<name>A0A0D1ZYN3_9PEZI</name>
<evidence type="ECO:0000256" key="5">
    <source>
        <dbReference type="ARBA" id="ARBA00023163"/>
    </source>
</evidence>
<dbReference type="AlphaFoldDB" id="A0A0D1ZYN3"/>
<dbReference type="PANTHER" id="PTHR31944:SF131">
    <property type="entry name" value="HEME-RESPONSIVE ZINC FINGER TRANSCRIPTION FACTOR HAP1"/>
    <property type="match status" value="1"/>
</dbReference>
<dbReference type="EMBL" id="KN847582">
    <property type="protein sequence ID" value="KIV99199.1"/>
    <property type="molecule type" value="Genomic_DNA"/>
</dbReference>
<dbReference type="PROSITE" id="PS50048">
    <property type="entry name" value="ZN2_CY6_FUNGAL_2"/>
    <property type="match status" value="1"/>
</dbReference>
<keyword evidence="6" id="KW-0539">Nucleus</keyword>
<dbReference type="PANTHER" id="PTHR31944">
    <property type="entry name" value="HEME-RESPONSIVE ZINC FINGER TRANSCRIPTION FACTOR HAP1"/>
    <property type="match status" value="1"/>
</dbReference>
<dbReference type="GO" id="GO:0000978">
    <property type="term" value="F:RNA polymerase II cis-regulatory region sequence-specific DNA binding"/>
    <property type="evidence" value="ECO:0007669"/>
    <property type="project" value="TreeGrafter"/>
</dbReference>
<dbReference type="InterPro" id="IPR051430">
    <property type="entry name" value="Fungal_TF_Env_Response"/>
</dbReference>
<dbReference type="Pfam" id="PF04082">
    <property type="entry name" value="Fungal_trans"/>
    <property type="match status" value="1"/>
</dbReference>
<keyword evidence="4" id="KW-0238">DNA-binding</keyword>
<dbReference type="VEuPathDB" id="FungiDB:PV09_09150"/>
<organism evidence="9 10">
    <name type="scientific">Verruconis gallopava</name>
    <dbReference type="NCBI Taxonomy" id="253628"/>
    <lineage>
        <taxon>Eukaryota</taxon>
        <taxon>Fungi</taxon>
        <taxon>Dikarya</taxon>
        <taxon>Ascomycota</taxon>
        <taxon>Pezizomycotina</taxon>
        <taxon>Dothideomycetes</taxon>
        <taxon>Pleosporomycetidae</taxon>
        <taxon>Venturiales</taxon>
        <taxon>Sympoventuriaceae</taxon>
        <taxon>Verruconis</taxon>
    </lineage>
</organism>
<evidence type="ECO:0000256" key="6">
    <source>
        <dbReference type="ARBA" id="ARBA00023242"/>
    </source>
</evidence>
<keyword evidence="3" id="KW-0805">Transcription regulation</keyword>
<dbReference type="Proteomes" id="UP000053259">
    <property type="component" value="Unassembled WGS sequence"/>
</dbReference>
<evidence type="ECO:0000256" key="2">
    <source>
        <dbReference type="ARBA" id="ARBA00022833"/>
    </source>
</evidence>
<dbReference type="GO" id="GO:0006351">
    <property type="term" value="P:DNA-templated transcription"/>
    <property type="evidence" value="ECO:0007669"/>
    <property type="project" value="InterPro"/>
</dbReference>
<sequence length="779" mass="87943">MESPRQQSSPESDHHQDGQQNTRKRKRKTFSCDACRKRKLKCTRELPVCSRCQKSGNAANCVYENPPEPTKPSEFIQSASLIGESNYRLSLFRSPNMFDTSEARSHYRSQSHADDRLTALENRVASMDPHVSEDLTKHQRLDVDVTIEPSLASQRRESIGISLYGSGFKTGYFGPSSERNVASYHPAIIKLYPQLKVFFSFHNLQNPLFAQLRTHIRGIRKNSKLAKKILPYPSVATLFDAVPDKDVCTKMVSLYWETIASTYHIFHGPTFWSAFWLYWGDPQQRTEAFACTILLMLSCVNSIERRKPARYRGLSSVPREQSSYWIEICESWMRRQSRKHLRIDSFQNRVLLVISKQINAIKTKQAWERANELLTFAISTGLHQDPTKIDSTLIRDQTIGVPSKPKTTPYEQEMRKRLWAAIVELEMQASLDKGIPSSRLALLADCGKPSLLDDEQFEVCSSLLPLPEPRSKFIGISYLNLSQESLRLRATLSDIINTGSDHLSYDEILMYDDKIKRALNDLPDWVKIKNSNASSSLSQLAATPAALLELQLLQFQLWLHAPSARQAIDDSRANLSRITCIDCAVRIMSLHARLAKSSPPSHRIHWLTLAREDVFRAIMAICYNLTLWRGLSSDYSSVWLRDIYTEHALLGLGLFKEKVYALGEHFLQLWHSFAAVGTLRAAFEPSSVNIQVSTIAEELTTIFESLCSSQEEPSNEQTAAGALTAMATPNSGGYDVTSGSTPAQVPDLAASQAFLDRVDVSNWGTFDDVWPFGSSGLSW</sequence>
<dbReference type="GO" id="GO:0008270">
    <property type="term" value="F:zinc ion binding"/>
    <property type="evidence" value="ECO:0007669"/>
    <property type="project" value="InterPro"/>
</dbReference>
<dbReference type="GO" id="GO:0005634">
    <property type="term" value="C:nucleus"/>
    <property type="evidence" value="ECO:0007669"/>
    <property type="project" value="TreeGrafter"/>
</dbReference>
<evidence type="ECO:0000259" key="8">
    <source>
        <dbReference type="PROSITE" id="PS50048"/>
    </source>
</evidence>
<evidence type="ECO:0000256" key="1">
    <source>
        <dbReference type="ARBA" id="ARBA00022723"/>
    </source>
</evidence>
<dbReference type="SUPFAM" id="SSF57701">
    <property type="entry name" value="Zn2/Cys6 DNA-binding domain"/>
    <property type="match status" value="1"/>
</dbReference>
<dbReference type="InterPro" id="IPR001138">
    <property type="entry name" value="Zn2Cys6_DnaBD"/>
</dbReference>
<gene>
    <name evidence="9" type="ORF">PV09_09150</name>
</gene>
<evidence type="ECO:0000313" key="10">
    <source>
        <dbReference type="Proteomes" id="UP000053259"/>
    </source>
</evidence>
<feature type="compositionally biased region" description="Polar residues" evidence="7">
    <location>
        <begin position="1"/>
        <end position="10"/>
    </location>
</feature>
<protein>
    <recommendedName>
        <fullName evidence="8">Zn(2)-C6 fungal-type domain-containing protein</fullName>
    </recommendedName>
</protein>
<dbReference type="RefSeq" id="XP_016209069.1">
    <property type="nucleotide sequence ID" value="XM_016363149.1"/>
</dbReference>
<dbReference type="InterPro" id="IPR007219">
    <property type="entry name" value="XnlR_reg_dom"/>
</dbReference>
<dbReference type="Pfam" id="PF00172">
    <property type="entry name" value="Zn_clus"/>
    <property type="match status" value="1"/>
</dbReference>
<dbReference type="OrthoDB" id="4236860at2759"/>
<feature type="region of interest" description="Disordered" evidence="7">
    <location>
        <begin position="1"/>
        <end position="29"/>
    </location>
</feature>
<evidence type="ECO:0000256" key="3">
    <source>
        <dbReference type="ARBA" id="ARBA00023015"/>
    </source>
</evidence>
<dbReference type="PROSITE" id="PS00463">
    <property type="entry name" value="ZN2_CY6_FUNGAL_1"/>
    <property type="match status" value="1"/>
</dbReference>
<evidence type="ECO:0000256" key="7">
    <source>
        <dbReference type="SAM" id="MobiDB-lite"/>
    </source>
</evidence>
<dbReference type="GO" id="GO:0001228">
    <property type="term" value="F:DNA-binding transcription activator activity, RNA polymerase II-specific"/>
    <property type="evidence" value="ECO:0007669"/>
    <property type="project" value="TreeGrafter"/>
</dbReference>